<sequence>MAVRDALTLARSGRSPHLAELLPDRSVLPARDVAEVARGGGREVAWVAGRFAWRGQLVRARWRISARAGRVPG</sequence>
<keyword evidence="2" id="KW-1185">Reference proteome</keyword>
<dbReference type="RefSeq" id="WP_017982086.1">
    <property type="nucleotide sequence ID" value="NZ_AQUL01000001.1"/>
</dbReference>
<dbReference type="AlphaFoldDB" id="A0A076MV49"/>
<evidence type="ECO:0000313" key="1">
    <source>
        <dbReference type="EMBL" id="AIJ22866.1"/>
    </source>
</evidence>
<dbReference type="PATRIC" id="fig|1068978.7.peg.2961"/>
<dbReference type="Proteomes" id="UP000062973">
    <property type="component" value="Chromosome"/>
</dbReference>
<accession>A0A076MV49</accession>
<gene>
    <name evidence="1" type="ORF">AMETH_2774</name>
</gene>
<dbReference type="STRING" id="1068978.AMETH_2774"/>
<proteinExistence type="predicted"/>
<reference evidence="1 2" key="1">
    <citation type="submission" date="2014-07" db="EMBL/GenBank/DDBJ databases">
        <title>Whole Genome Sequence of the Amycolatopsis methanolica 239.</title>
        <authorList>
            <person name="Tang B."/>
        </authorList>
    </citation>
    <scope>NUCLEOTIDE SEQUENCE [LARGE SCALE GENOMIC DNA]</scope>
    <source>
        <strain evidence="1 2">239</strain>
    </source>
</reference>
<dbReference type="EMBL" id="CP009110">
    <property type="protein sequence ID" value="AIJ22866.1"/>
    <property type="molecule type" value="Genomic_DNA"/>
</dbReference>
<evidence type="ECO:0000313" key="2">
    <source>
        <dbReference type="Proteomes" id="UP000062973"/>
    </source>
</evidence>
<dbReference type="HOGENOM" id="CLU_2696383_0_0_11"/>
<protein>
    <submittedName>
        <fullName evidence="1">Uncharacterized protein</fullName>
    </submittedName>
</protein>
<name>A0A076MV49_AMYME</name>
<organism evidence="1 2">
    <name type="scientific">Amycolatopsis methanolica 239</name>
    <dbReference type="NCBI Taxonomy" id="1068978"/>
    <lineage>
        <taxon>Bacteria</taxon>
        <taxon>Bacillati</taxon>
        <taxon>Actinomycetota</taxon>
        <taxon>Actinomycetes</taxon>
        <taxon>Pseudonocardiales</taxon>
        <taxon>Pseudonocardiaceae</taxon>
        <taxon>Amycolatopsis</taxon>
        <taxon>Amycolatopsis methanolica group</taxon>
    </lineage>
</organism>
<dbReference type="KEGG" id="amq:AMETH_2774"/>